<evidence type="ECO:0000313" key="6">
    <source>
        <dbReference type="EMBL" id="GCE14547.1"/>
    </source>
</evidence>
<evidence type="ECO:0000256" key="2">
    <source>
        <dbReference type="ARBA" id="ARBA00022490"/>
    </source>
</evidence>
<evidence type="ECO:0000256" key="3">
    <source>
        <dbReference type="ARBA" id="ARBA00022801"/>
    </source>
</evidence>
<evidence type="ECO:0000256" key="4">
    <source>
        <dbReference type="ARBA" id="ARBA00024201"/>
    </source>
</evidence>
<dbReference type="InterPro" id="IPR050583">
    <property type="entry name" value="Mycobacterial_A85_antigen"/>
</dbReference>
<dbReference type="InterPro" id="IPR014756">
    <property type="entry name" value="Ig_E-set"/>
</dbReference>
<comment type="subcellular location">
    <subcellularLocation>
        <location evidence="1">Cytoplasm</location>
    </subcellularLocation>
</comment>
<gene>
    <name evidence="6" type="ORF">KTT_44060</name>
</gene>
<dbReference type="InterPro" id="IPR000801">
    <property type="entry name" value="Esterase-like"/>
</dbReference>
<dbReference type="Gene3D" id="2.60.40.10">
    <property type="entry name" value="Immunoglobulins"/>
    <property type="match status" value="1"/>
</dbReference>
<evidence type="ECO:0000259" key="5">
    <source>
        <dbReference type="Pfam" id="PF11806"/>
    </source>
</evidence>
<dbReference type="Pfam" id="PF00756">
    <property type="entry name" value="Esterase"/>
    <property type="match status" value="1"/>
</dbReference>
<dbReference type="PANTHER" id="PTHR48098:SF3">
    <property type="entry name" value="IRON(III) ENTEROBACTIN ESTERASE"/>
    <property type="match status" value="1"/>
</dbReference>
<dbReference type="GO" id="GO:0005506">
    <property type="term" value="F:iron ion binding"/>
    <property type="evidence" value="ECO:0007669"/>
    <property type="project" value="InterPro"/>
</dbReference>
<evidence type="ECO:0000256" key="1">
    <source>
        <dbReference type="ARBA" id="ARBA00004496"/>
    </source>
</evidence>
<protein>
    <recommendedName>
        <fullName evidence="5">Enterochelin esterase N-terminal domain-containing protein</fullName>
    </recommendedName>
</protein>
<reference evidence="7" key="1">
    <citation type="submission" date="2018-12" db="EMBL/GenBank/DDBJ databases">
        <title>Tengunoibacter tsumagoiensis gen. nov., sp. nov., Dictyobacter kobayashii sp. nov., D. alpinus sp. nov., and D. joshuensis sp. nov. and description of Dictyobacteraceae fam. nov. within the order Ktedonobacterales isolated from Tengu-no-mugimeshi.</title>
        <authorList>
            <person name="Wang C.M."/>
            <person name="Zheng Y."/>
            <person name="Sakai Y."/>
            <person name="Toyoda A."/>
            <person name="Minakuchi Y."/>
            <person name="Abe K."/>
            <person name="Yokota A."/>
            <person name="Yabe S."/>
        </authorList>
    </citation>
    <scope>NUCLEOTIDE SEQUENCE [LARGE SCALE GENOMIC DNA]</scope>
    <source>
        <strain evidence="7">Uno3</strain>
    </source>
</reference>
<dbReference type="GO" id="GO:0005737">
    <property type="term" value="C:cytoplasm"/>
    <property type="evidence" value="ECO:0007669"/>
    <property type="project" value="UniProtKB-SubCell"/>
</dbReference>
<dbReference type="AlphaFoldDB" id="A0A402A5X2"/>
<sequence length="427" mass="48952">MTMSEKKEPLLSPVLRALQQAVAEEVDSALTSFWQEMTLQKTPLIEKSAEHAEHALVTFLWREREATKTVVVVSALGTTPLGWKYRDHQMSHLPHTDLWYRTYEVPNTMRMVYRLSPNDTLEEYSDELDWDARTATFQVDPLNPHTYVLSADEECDQNAEEYSVLELPDAPPQFWSDIRESVPRGNVELRRFHSAILNNERRIWIYTPPGYTKNTTPYGVLLVFDGLTYIHDIPMPTILDNLVADHLLQPMIAISICTLDWETRDRELTCYQPFVDFLADELLPWLRQEYHITTDPAQTIVGGSSYGGLAASFAALKRSDVFGNVLSQSGAVYWTPDDDPDFEWLTRQYVANDTLPVRFYLDVGLLENNPRRSTCPDGPTQLAATRHFRNVLRAKKYFVSYTEYSSGHDYVCWRGSLANGLLALLSL</sequence>
<comment type="caution">
    <text evidence="6">The sequence shown here is derived from an EMBL/GenBank/DDBJ whole genome shotgun (WGS) entry which is preliminary data.</text>
</comment>
<dbReference type="SUPFAM" id="SSF81296">
    <property type="entry name" value="E set domains"/>
    <property type="match status" value="1"/>
</dbReference>
<dbReference type="Gene3D" id="3.40.50.1820">
    <property type="entry name" value="alpha/beta hydrolase"/>
    <property type="match status" value="1"/>
</dbReference>
<organism evidence="6 7">
    <name type="scientific">Tengunoibacter tsumagoiensis</name>
    <dbReference type="NCBI Taxonomy" id="2014871"/>
    <lineage>
        <taxon>Bacteria</taxon>
        <taxon>Bacillati</taxon>
        <taxon>Chloroflexota</taxon>
        <taxon>Ktedonobacteria</taxon>
        <taxon>Ktedonobacterales</taxon>
        <taxon>Dictyobacteraceae</taxon>
        <taxon>Tengunoibacter</taxon>
    </lineage>
</organism>
<dbReference type="SUPFAM" id="SSF53474">
    <property type="entry name" value="alpha/beta-Hydrolases"/>
    <property type="match status" value="1"/>
</dbReference>
<dbReference type="Proteomes" id="UP000287352">
    <property type="component" value="Unassembled WGS sequence"/>
</dbReference>
<evidence type="ECO:0000313" key="7">
    <source>
        <dbReference type="Proteomes" id="UP000287352"/>
    </source>
</evidence>
<feature type="domain" description="Enterochelin esterase N-terminal" evidence="5">
    <location>
        <begin position="57"/>
        <end position="175"/>
    </location>
</feature>
<dbReference type="InterPro" id="IPR013783">
    <property type="entry name" value="Ig-like_fold"/>
</dbReference>
<accession>A0A402A5X2</accession>
<dbReference type="GO" id="GO:0008849">
    <property type="term" value="F:enterochelin esterase activity"/>
    <property type="evidence" value="ECO:0007669"/>
    <property type="project" value="InterPro"/>
</dbReference>
<comment type="similarity">
    <text evidence="4">Belongs to the Fes family.</text>
</comment>
<dbReference type="InterPro" id="IPR029058">
    <property type="entry name" value="AB_hydrolase_fold"/>
</dbReference>
<dbReference type="NCBIfam" id="NF007758">
    <property type="entry name" value="PRK10439.1"/>
    <property type="match status" value="1"/>
</dbReference>
<dbReference type="GO" id="GO:0006826">
    <property type="term" value="P:iron ion transport"/>
    <property type="evidence" value="ECO:0007669"/>
    <property type="project" value="InterPro"/>
</dbReference>
<dbReference type="InterPro" id="IPR021764">
    <property type="entry name" value="Enterochelin_esterase_N"/>
</dbReference>
<dbReference type="PANTHER" id="PTHR48098">
    <property type="entry name" value="ENTEROCHELIN ESTERASE-RELATED"/>
    <property type="match status" value="1"/>
</dbReference>
<dbReference type="EMBL" id="BIFR01000002">
    <property type="protein sequence ID" value="GCE14547.1"/>
    <property type="molecule type" value="Genomic_DNA"/>
</dbReference>
<name>A0A402A5X2_9CHLR</name>
<keyword evidence="7" id="KW-1185">Reference proteome</keyword>
<keyword evidence="3" id="KW-0378">Hydrolase</keyword>
<proteinExistence type="inferred from homology"/>
<keyword evidence="2" id="KW-0963">Cytoplasm</keyword>
<dbReference type="Pfam" id="PF11806">
    <property type="entry name" value="Enterochelin_N"/>
    <property type="match status" value="1"/>
</dbReference>